<dbReference type="RefSeq" id="XP_075082583.1">
    <property type="nucleotide sequence ID" value="XM_075226482.1"/>
</dbReference>
<proteinExistence type="predicted"/>
<evidence type="ECO:0000313" key="1">
    <source>
        <dbReference type="Proteomes" id="UP000790787"/>
    </source>
</evidence>
<evidence type="ECO:0000313" key="2">
    <source>
        <dbReference type="RefSeq" id="XP_075082583.1"/>
    </source>
</evidence>
<dbReference type="Proteomes" id="UP000790787">
    <property type="component" value="Chromosome 2"/>
</dbReference>
<reference evidence="2" key="2">
    <citation type="submission" date="2025-08" db="UniProtKB">
        <authorList>
            <consortium name="RefSeq"/>
        </authorList>
    </citation>
    <scope>IDENTIFICATION</scope>
    <source>
        <tissue evidence="2">Leaf</tissue>
    </source>
</reference>
<accession>A0AC58SC84</accession>
<name>A0AC58SC84_TOBAC</name>
<gene>
    <name evidence="2" type="primary">LOC142161735</name>
</gene>
<sequence>MIESSRLKFIRTHQKQLRVDSYKVLTDAILHGDIDPSSQGKRIILPSSFTGGARYMVQNYQDAMAICKWAGYPDLFITFTCNPKWPEITRFVESRNLNPEDRPDILSRVFKIKLNRLIKDLRDNHIFGQVKAVIYTIEFQKRGLPHAHILLFLHEHNKFSSASDIDRIISTEIPDEVSDPNYYNAVKNLMMHGPCGSARKSSPCMQNGRCTKHFPKRFVDATTVDEEGYPVYRRRDNGRTIMKNGIDLDNRYVVPHNRFLLLKYGTHINVEWCNQTRSIKYLFKYVNKGHDRATAAFSQSTHDNGSSTVDEINMYYDCRYISPCEAAWRIFKFPIHHREPSVERLSFHLPNEQSVIFSDDDPIDNVANKSTVKESMFLGWIFFVTPGSGEIYYLRLLLNLIKGPTSYEQLRRINNQSYLTFRDACYALGLLDGDKEYVDAIKEASTWGMPSYLRQLFVMLLLSNSMSRPEIVWQSSWQLLSEDILHEERTLLSNPEAELTDYELKNHCLKKLDRILKGCGKSFNDFSTMPRPYYNEEEFDGANILINEELRFNRRSMT</sequence>
<organism evidence="1 2">
    <name type="scientific">Nicotiana tabacum</name>
    <name type="common">Common tobacco</name>
    <dbReference type="NCBI Taxonomy" id="4097"/>
    <lineage>
        <taxon>Eukaryota</taxon>
        <taxon>Viridiplantae</taxon>
        <taxon>Streptophyta</taxon>
        <taxon>Embryophyta</taxon>
        <taxon>Tracheophyta</taxon>
        <taxon>Spermatophyta</taxon>
        <taxon>Magnoliopsida</taxon>
        <taxon>eudicotyledons</taxon>
        <taxon>Gunneridae</taxon>
        <taxon>Pentapetalae</taxon>
        <taxon>asterids</taxon>
        <taxon>lamiids</taxon>
        <taxon>Solanales</taxon>
        <taxon>Solanaceae</taxon>
        <taxon>Nicotianoideae</taxon>
        <taxon>Nicotianeae</taxon>
        <taxon>Nicotiana</taxon>
    </lineage>
</organism>
<keyword evidence="1" id="KW-1185">Reference proteome</keyword>
<reference evidence="1" key="1">
    <citation type="journal article" date="2014" name="Nat. Commun.">
        <title>The tobacco genome sequence and its comparison with those of tomato and potato.</title>
        <authorList>
            <person name="Sierro N."/>
            <person name="Battey J.N."/>
            <person name="Ouadi S."/>
            <person name="Bakaher N."/>
            <person name="Bovet L."/>
            <person name="Willig A."/>
            <person name="Goepfert S."/>
            <person name="Peitsch M.C."/>
            <person name="Ivanov N.V."/>
        </authorList>
    </citation>
    <scope>NUCLEOTIDE SEQUENCE [LARGE SCALE GENOMIC DNA]</scope>
</reference>
<protein>
    <submittedName>
        <fullName evidence="2">Uncharacterized protein LOC142161735</fullName>
    </submittedName>
</protein>